<keyword evidence="12 15" id="KW-1133">Transmembrane helix</keyword>
<reference evidence="18" key="1">
    <citation type="submission" date="2017-08" db="EMBL/GenBank/DDBJ databases">
        <title>Direct submision.</title>
        <authorList>
            <person name="Kim S.-J."/>
            <person name="Rhee S.-K."/>
        </authorList>
    </citation>
    <scope>NUCLEOTIDE SEQUENCE [LARGE SCALE GENOMIC DNA]</scope>
    <source>
        <strain evidence="18">GI5</strain>
    </source>
</reference>
<feature type="transmembrane region" description="Helical" evidence="15">
    <location>
        <begin position="277"/>
        <end position="295"/>
    </location>
</feature>
<dbReference type="InterPro" id="IPR023299">
    <property type="entry name" value="ATPase_P-typ_cyto_dom_N"/>
</dbReference>
<evidence type="ECO:0000256" key="1">
    <source>
        <dbReference type="ARBA" id="ARBA00004651"/>
    </source>
</evidence>
<dbReference type="PROSITE" id="PS50846">
    <property type="entry name" value="HMA_2"/>
    <property type="match status" value="1"/>
</dbReference>
<dbReference type="SUPFAM" id="SSF56784">
    <property type="entry name" value="HAD-like"/>
    <property type="match status" value="1"/>
</dbReference>
<dbReference type="PRINTS" id="PR00943">
    <property type="entry name" value="CUATPASE"/>
</dbReference>
<evidence type="ECO:0000256" key="8">
    <source>
        <dbReference type="ARBA" id="ARBA00022741"/>
    </source>
</evidence>
<feature type="domain" description="HMA" evidence="16">
    <location>
        <begin position="96"/>
        <end position="162"/>
    </location>
</feature>
<organism evidence="17 18">
    <name type="scientific">Ketobacter alkanivorans</name>
    <dbReference type="NCBI Taxonomy" id="1917421"/>
    <lineage>
        <taxon>Bacteria</taxon>
        <taxon>Pseudomonadati</taxon>
        <taxon>Pseudomonadota</taxon>
        <taxon>Gammaproteobacteria</taxon>
        <taxon>Pseudomonadales</taxon>
        <taxon>Ketobacteraceae</taxon>
        <taxon>Ketobacter</taxon>
    </lineage>
</organism>
<evidence type="ECO:0000256" key="4">
    <source>
        <dbReference type="ARBA" id="ARBA00022475"/>
    </source>
</evidence>
<dbReference type="CDD" id="cd02079">
    <property type="entry name" value="P-type_ATPase_HM"/>
    <property type="match status" value="1"/>
</dbReference>
<dbReference type="SFLD" id="SFLDS00003">
    <property type="entry name" value="Haloacid_Dehalogenase"/>
    <property type="match status" value="1"/>
</dbReference>
<dbReference type="Gene3D" id="3.30.70.100">
    <property type="match status" value="1"/>
</dbReference>
<dbReference type="GO" id="GO:0005524">
    <property type="term" value="F:ATP binding"/>
    <property type="evidence" value="ECO:0007669"/>
    <property type="project" value="UniProtKB-UniRule"/>
</dbReference>
<dbReference type="InterPro" id="IPR021993">
    <property type="entry name" value="ATPase-cat-bd"/>
</dbReference>
<evidence type="ECO:0000256" key="10">
    <source>
        <dbReference type="ARBA" id="ARBA00022842"/>
    </source>
</evidence>
<sequence length="818" mass="88517">MADQSCFHCGLPVACGDSISVTILGQPRPVCCPGCQSVAQTIVDIGMESYYQHRQQCPPGASPASELVPDFLEGLNNWDDPALQETLVHQLPEGHREISLLLSGITCAACVWLIERHLSQTPGITQAKVNMGSHLAVVTWDPQQTSLSSIIKAIAHVGYKAEPYTPVQQEQNIKQENKQALTRIGVAGLGAMQVMTYAVSLYMGAFEGMEPAHEQFLRWVSALVCTPVFFYSGMPFLTAAARSLRNRHLSMDVPVAIALCFAYFASVWATLTDGPEVYFDSVCMFVFFLLVGRYLEMRARHRSQSTSIRLSHSQMQTARKLDTAGNPSLIPAEKLQPGDRVLVKAGETIPGDGHILSGASSVNEAMLTGEHLPVNKIIGSPVTGGTLNVDQPLTIEISTNPKDSTLSTLKRLLERAEADKPATYLLADKIASYFVLAVLITSASVYTFWWHYRPEDAFWIMLSVLVVTCPCALSLATPTAITAATAKLAQMGFLATRAYTIEGLRHINHVVFDKTGTLTMGEFELAEVIPLTPEFSRDQALALACNLEAVSEHPIARAFHNQKQNLESTLVGTLTDLVIVPNQGVQGTYSQSATEQQRLRIGKAEFALPEGSVLTPPETSGQWILLANQTTAIAWFKVEDTLRPDAKQLVGYLKQSGHQCHILSGDSSGHAEAIGLLLGIDSVISNANPQDKLSYIQTLQQNHGRVLMLGDGLNDAPVLAGADVSIAVAGASDLAKIAADGILLSQSLKPLYQSMALVNKTYRIIRQNLTWAILYNLIALPLAAAGFIPPWASALGMSASSLLVVVNALRLNRNQEAA</sequence>
<dbReference type="PROSITE" id="PS00154">
    <property type="entry name" value="ATPASE_E1_E2"/>
    <property type="match status" value="1"/>
</dbReference>
<keyword evidence="18" id="KW-1185">Reference proteome</keyword>
<evidence type="ECO:0000256" key="6">
    <source>
        <dbReference type="ARBA" id="ARBA00022692"/>
    </source>
</evidence>
<feature type="transmembrane region" description="Helical" evidence="15">
    <location>
        <begin position="216"/>
        <end position="241"/>
    </location>
</feature>
<evidence type="ECO:0000256" key="5">
    <source>
        <dbReference type="ARBA" id="ARBA00022553"/>
    </source>
</evidence>
<keyword evidence="13" id="KW-0406">Ion transport</keyword>
<dbReference type="InterPro" id="IPR018303">
    <property type="entry name" value="ATPase_P-typ_P_site"/>
</dbReference>
<dbReference type="GO" id="GO:0005507">
    <property type="term" value="F:copper ion binding"/>
    <property type="evidence" value="ECO:0007669"/>
    <property type="project" value="TreeGrafter"/>
</dbReference>
<evidence type="ECO:0000313" key="17">
    <source>
        <dbReference type="EMBL" id="AUM11440.1"/>
    </source>
</evidence>
<dbReference type="InterPro" id="IPR023298">
    <property type="entry name" value="ATPase_P-typ_TM_dom_sf"/>
</dbReference>
<dbReference type="EMBL" id="CP022684">
    <property type="protein sequence ID" value="AUM11440.1"/>
    <property type="molecule type" value="Genomic_DNA"/>
</dbReference>
<keyword evidence="11" id="KW-1278">Translocase</keyword>
<evidence type="ECO:0000256" key="12">
    <source>
        <dbReference type="ARBA" id="ARBA00022989"/>
    </source>
</evidence>
<dbReference type="NCBIfam" id="TIGR01511">
    <property type="entry name" value="ATPase-IB1_Cu"/>
    <property type="match status" value="1"/>
</dbReference>
<dbReference type="AlphaFoldDB" id="A0A2K9LGR7"/>
<keyword evidence="8 15" id="KW-0547">Nucleotide-binding</keyword>
<gene>
    <name evidence="17" type="ORF">Kalk_02925</name>
</gene>
<comment type="similarity">
    <text evidence="2 15">Belongs to the cation transport ATPase (P-type) (TC 3.A.3) family. Type IB subfamily.</text>
</comment>
<keyword evidence="10" id="KW-0460">Magnesium</keyword>
<feature type="transmembrane region" description="Helical" evidence="15">
    <location>
        <begin position="430"/>
        <end position="452"/>
    </location>
</feature>
<accession>A0A2K9LGR7</accession>
<dbReference type="SFLD" id="SFLDG00002">
    <property type="entry name" value="C1.7:_P-type_atpase_like"/>
    <property type="match status" value="1"/>
</dbReference>
<feature type="transmembrane region" description="Helical" evidence="15">
    <location>
        <begin position="184"/>
        <end position="204"/>
    </location>
</feature>
<dbReference type="GO" id="GO:0005886">
    <property type="term" value="C:plasma membrane"/>
    <property type="evidence" value="ECO:0007669"/>
    <property type="project" value="UniProtKB-SubCell"/>
</dbReference>
<feature type="transmembrane region" description="Helical" evidence="15">
    <location>
        <begin position="769"/>
        <end position="788"/>
    </location>
</feature>
<keyword evidence="4 15" id="KW-1003">Cell membrane</keyword>
<dbReference type="FunFam" id="3.30.70.100:FF:000005">
    <property type="entry name" value="Copper-exporting P-type ATPase A"/>
    <property type="match status" value="1"/>
</dbReference>
<dbReference type="Gene3D" id="3.40.1110.10">
    <property type="entry name" value="Calcium-transporting ATPase, cytoplasmic domain N"/>
    <property type="match status" value="1"/>
</dbReference>
<evidence type="ECO:0000256" key="3">
    <source>
        <dbReference type="ARBA" id="ARBA00022448"/>
    </source>
</evidence>
<dbReference type="InterPro" id="IPR006121">
    <property type="entry name" value="HMA_dom"/>
</dbReference>
<keyword evidence="3" id="KW-0813">Transport</keyword>
<dbReference type="RefSeq" id="WP_101892780.1">
    <property type="nucleotide sequence ID" value="NZ_CP022684.1"/>
</dbReference>
<dbReference type="InterPro" id="IPR044492">
    <property type="entry name" value="P_typ_ATPase_HD_dom"/>
</dbReference>
<dbReference type="NCBIfam" id="TIGR01494">
    <property type="entry name" value="ATPase_P-type"/>
    <property type="match status" value="2"/>
</dbReference>
<keyword evidence="7 15" id="KW-0479">Metal-binding</keyword>
<proteinExistence type="inferred from homology"/>
<dbReference type="SUPFAM" id="SSF81653">
    <property type="entry name" value="Calcium ATPase, transduction domain A"/>
    <property type="match status" value="1"/>
</dbReference>
<evidence type="ECO:0000256" key="11">
    <source>
        <dbReference type="ARBA" id="ARBA00022967"/>
    </source>
</evidence>
<protein>
    <submittedName>
        <fullName evidence="17">Copper-translocating P-type ATPase</fullName>
    </submittedName>
</protein>
<dbReference type="InterPro" id="IPR023214">
    <property type="entry name" value="HAD_sf"/>
</dbReference>
<evidence type="ECO:0000256" key="14">
    <source>
        <dbReference type="ARBA" id="ARBA00023136"/>
    </source>
</evidence>
<evidence type="ECO:0000256" key="7">
    <source>
        <dbReference type="ARBA" id="ARBA00022723"/>
    </source>
</evidence>
<dbReference type="NCBIfam" id="TIGR01525">
    <property type="entry name" value="ATPase-IB_hvy"/>
    <property type="match status" value="1"/>
</dbReference>
<dbReference type="Pfam" id="PF00403">
    <property type="entry name" value="HMA"/>
    <property type="match status" value="1"/>
</dbReference>
<feature type="transmembrane region" description="Helical" evidence="15">
    <location>
        <begin position="458"/>
        <end position="481"/>
    </location>
</feature>
<dbReference type="PRINTS" id="PR00119">
    <property type="entry name" value="CATATPASE"/>
</dbReference>
<evidence type="ECO:0000259" key="16">
    <source>
        <dbReference type="PROSITE" id="PS50846"/>
    </source>
</evidence>
<comment type="subcellular location">
    <subcellularLocation>
        <location evidence="1">Cell membrane</location>
        <topology evidence="1">Multi-pass membrane protein</topology>
    </subcellularLocation>
</comment>
<dbReference type="Proteomes" id="UP000235116">
    <property type="component" value="Chromosome"/>
</dbReference>
<dbReference type="InterPro" id="IPR001757">
    <property type="entry name" value="P_typ_ATPase"/>
</dbReference>
<dbReference type="SUPFAM" id="SSF55008">
    <property type="entry name" value="HMA, heavy metal-associated domain"/>
    <property type="match status" value="1"/>
</dbReference>
<dbReference type="Gene3D" id="2.70.150.10">
    <property type="entry name" value="Calcium-transporting ATPase, cytoplasmic transduction domain A"/>
    <property type="match status" value="1"/>
</dbReference>
<dbReference type="InterPro" id="IPR036412">
    <property type="entry name" value="HAD-like_sf"/>
</dbReference>
<evidence type="ECO:0000256" key="15">
    <source>
        <dbReference type="RuleBase" id="RU362081"/>
    </source>
</evidence>
<dbReference type="InterPro" id="IPR008250">
    <property type="entry name" value="ATPase_P-typ_transduc_dom_A_sf"/>
</dbReference>
<evidence type="ECO:0000256" key="13">
    <source>
        <dbReference type="ARBA" id="ARBA00023065"/>
    </source>
</evidence>
<dbReference type="GO" id="GO:0016887">
    <property type="term" value="F:ATP hydrolysis activity"/>
    <property type="evidence" value="ECO:0007669"/>
    <property type="project" value="InterPro"/>
</dbReference>
<dbReference type="KEGG" id="kak:Kalk_02925"/>
<dbReference type="PANTHER" id="PTHR43520">
    <property type="entry name" value="ATP7, ISOFORM B"/>
    <property type="match status" value="1"/>
</dbReference>
<dbReference type="Pfam" id="PF12156">
    <property type="entry name" value="ATPase-cat_bd"/>
    <property type="match status" value="1"/>
</dbReference>
<evidence type="ECO:0000256" key="9">
    <source>
        <dbReference type="ARBA" id="ARBA00022840"/>
    </source>
</evidence>
<dbReference type="InterPro" id="IPR059000">
    <property type="entry name" value="ATPase_P-type_domA"/>
</dbReference>
<dbReference type="GO" id="GO:0043682">
    <property type="term" value="F:P-type divalent copper transporter activity"/>
    <property type="evidence" value="ECO:0007669"/>
    <property type="project" value="TreeGrafter"/>
</dbReference>
<evidence type="ECO:0000313" key="18">
    <source>
        <dbReference type="Proteomes" id="UP000235116"/>
    </source>
</evidence>
<dbReference type="InterPro" id="IPR027256">
    <property type="entry name" value="P-typ_ATPase_IB"/>
</dbReference>
<dbReference type="Gene3D" id="3.40.50.1000">
    <property type="entry name" value="HAD superfamily/HAD-like"/>
    <property type="match status" value="1"/>
</dbReference>
<dbReference type="Pfam" id="PF00122">
    <property type="entry name" value="E1-E2_ATPase"/>
    <property type="match status" value="1"/>
</dbReference>
<name>A0A2K9LGR7_9GAMM</name>
<keyword evidence="6 15" id="KW-0812">Transmembrane</keyword>
<dbReference type="SFLD" id="SFLDF00027">
    <property type="entry name" value="p-type_atpase"/>
    <property type="match status" value="1"/>
</dbReference>
<feature type="transmembrane region" description="Helical" evidence="15">
    <location>
        <begin position="253"/>
        <end position="271"/>
    </location>
</feature>
<dbReference type="Pfam" id="PF00702">
    <property type="entry name" value="Hydrolase"/>
    <property type="match status" value="1"/>
</dbReference>
<dbReference type="GO" id="GO:0055070">
    <property type="term" value="P:copper ion homeostasis"/>
    <property type="evidence" value="ECO:0007669"/>
    <property type="project" value="TreeGrafter"/>
</dbReference>
<keyword evidence="14 15" id="KW-0472">Membrane</keyword>
<evidence type="ECO:0000256" key="2">
    <source>
        <dbReference type="ARBA" id="ARBA00006024"/>
    </source>
</evidence>
<dbReference type="InterPro" id="IPR036163">
    <property type="entry name" value="HMA_dom_sf"/>
</dbReference>
<dbReference type="CDD" id="cd00371">
    <property type="entry name" value="HMA"/>
    <property type="match status" value="1"/>
</dbReference>
<dbReference type="PANTHER" id="PTHR43520:SF5">
    <property type="entry name" value="CATION-TRANSPORTING P-TYPE ATPASE-RELATED"/>
    <property type="match status" value="1"/>
</dbReference>
<dbReference type="SUPFAM" id="SSF81665">
    <property type="entry name" value="Calcium ATPase, transmembrane domain M"/>
    <property type="match status" value="1"/>
</dbReference>
<dbReference type="OrthoDB" id="9814270at2"/>
<keyword evidence="9 15" id="KW-0067">ATP-binding</keyword>
<keyword evidence="5" id="KW-0597">Phosphoprotein</keyword>